<dbReference type="AlphaFoldDB" id="A0A975C2V4"/>
<reference evidence="2" key="1">
    <citation type="submission" date="2020-09" db="EMBL/GenBank/DDBJ databases">
        <title>Brevundimonas sp. LVF2 isolated from a puddle in Goettingen, Germany.</title>
        <authorList>
            <person name="Friedrich I."/>
            <person name="Klassen A."/>
            <person name="Hannes N."/>
            <person name="Schneider D."/>
            <person name="Hertel R."/>
            <person name="Daniel R."/>
        </authorList>
    </citation>
    <scope>NUCLEOTIDE SEQUENCE</scope>
    <source>
        <strain evidence="2">LVF2</strain>
    </source>
</reference>
<keyword evidence="1" id="KW-0472">Membrane</keyword>
<accession>A0A975C2V4</accession>
<feature type="transmembrane region" description="Helical" evidence="1">
    <location>
        <begin position="89"/>
        <end position="106"/>
    </location>
</feature>
<dbReference type="KEGG" id="bgoe:IFJ75_16670"/>
<evidence type="ECO:0000313" key="3">
    <source>
        <dbReference type="Proteomes" id="UP000663918"/>
    </source>
</evidence>
<feature type="transmembrane region" description="Helical" evidence="1">
    <location>
        <begin position="55"/>
        <end position="77"/>
    </location>
</feature>
<protein>
    <recommendedName>
        <fullName evidence="4">DUF805 domain-containing protein</fullName>
    </recommendedName>
</protein>
<sequence>MGWIRTLGNRLGYGGRSDRREFLAGAALTVIAPYALSLAIKGSVARLFAAFPRTVALGLALILTLLVCAAIIAWFWGWSALLTRRARDVGAPAWSGLAGLFALWAAMTAVKGFADPGVYGWTNVLACLAFAVVWAVWPSRGGSWAPGRPGGAPSAEPA</sequence>
<keyword evidence="3" id="KW-1185">Reference proteome</keyword>
<feature type="transmembrane region" description="Helical" evidence="1">
    <location>
        <begin position="21"/>
        <end position="40"/>
    </location>
</feature>
<gene>
    <name evidence="2" type="ORF">IFJ75_16670</name>
</gene>
<keyword evidence="1" id="KW-0812">Transmembrane</keyword>
<organism evidence="2 3">
    <name type="scientific">Brevundimonas goettingensis</name>
    <dbReference type="NCBI Taxonomy" id="2774190"/>
    <lineage>
        <taxon>Bacteria</taxon>
        <taxon>Pseudomonadati</taxon>
        <taxon>Pseudomonadota</taxon>
        <taxon>Alphaproteobacteria</taxon>
        <taxon>Caulobacterales</taxon>
        <taxon>Caulobacteraceae</taxon>
        <taxon>Brevundimonas</taxon>
    </lineage>
</organism>
<evidence type="ECO:0000256" key="1">
    <source>
        <dbReference type="SAM" id="Phobius"/>
    </source>
</evidence>
<dbReference type="Proteomes" id="UP000663918">
    <property type="component" value="Chromosome"/>
</dbReference>
<dbReference type="RefSeq" id="WP_207869598.1">
    <property type="nucleotide sequence ID" value="NZ_CP062222.1"/>
</dbReference>
<keyword evidence="1" id="KW-1133">Transmembrane helix</keyword>
<feature type="transmembrane region" description="Helical" evidence="1">
    <location>
        <begin position="118"/>
        <end position="137"/>
    </location>
</feature>
<proteinExistence type="predicted"/>
<dbReference type="EMBL" id="CP062222">
    <property type="protein sequence ID" value="QTC90840.1"/>
    <property type="molecule type" value="Genomic_DNA"/>
</dbReference>
<dbReference type="GO" id="GO:0016020">
    <property type="term" value="C:membrane"/>
    <property type="evidence" value="ECO:0007669"/>
    <property type="project" value="InterPro"/>
</dbReference>
<name>A0A975C2V4_9CAUL</name>
<dbReference type="Pfam" id="PF05656">
    <property type="entry name" value="DUF805"/>
    <property type="match status" value="1"/>
</dbReference>
<dbReference type="InterPro" id="IPR008523">
    <property type="entry name" value="DUF805"/>
</dbReference>
<evidence type="ECO:0008006" key="4">
    <source>
        <dbReference type="Google" id="ProtNLM"/>
    </source>
</evidence>
<evidence type="ECO:0000313" key="2">
    <source>
        <dbReference type="EMBL" id="QTC90840.1"/>
    </source>
</evidence>